<protein>
    <recommendedName>
        <fullName evidence="11">Purine nucleoside phosphorylase</fullName>
    </recommendedName>
</protein>
<dbReference type="OrthoDB" id="4279at2"/>
<dbReference type="PANTHER" id="PTHR30616:SF2">
    <property type="entry name" value="PURINE NUCLEOSIDE PHOSPHORYLASE LACC1"/>
    <property type="match status" value="1"/>
</dbReference>
<keyword evidence="5" id="KW-0479">Metal-binding</keyword>
<evidence type="ECO:0000256" key="10">
    <source>
        <dbReference type="ARBA" id="ARBA00049893"/>
    </source>
</evidence>
<evidence type="ECO:0000256" key="9">
    <source>
        <dbReference type="ARBA" id="ARBA00048968"/>
    </source>
</evidence>
<dbReference type="InterPro" id="IPR003730">
    <property type="entry name" value="Cu_polyphenol_OxRdtase"/>
</dbReference>
<comment type="catalytic activity">
    <reaction evidence="8">
        <text>adenosine + H2O + H(+) = inosine + NH4(+)</text>
        <dbReference type="Rhea" id="RHEA:24408"/>
        <dbReference type="ChEBI" id="CHEBI:15377"/>
        <dbReference type="ChEBI" id="CHEBI:15378"/>
        <dbReference type="ChEBI" id="CHEBI:16335"/>
        <dbReference type="ChEBI" id="CHEBI:17596"/>
        <dbReference type="ChEBI" id="CHEBI:28938"/>
        <dbReference type="EC" id="3.5.4.4"/>
    </reaction>
    <physiologicalReaction direction="left-to-right" evidence="8">
        <dbReference type="Rhea" id="RHEA:24409"/>
    </physiologicalReaction>
</comment>
<accession>A0A1V4IAA9</accession>
<keyword evidence="6" id="KW-0378">Hydrolase</keyword>
<gene>
    <name evidence="12" type="ORF">CLOTH_01510</name>
</gene>
<evidence type="ECO:0000256" key="2">
    <source>
        <dbReference type="ARBA" id="ARBA00003215"/>
    </source>
</evidence>
<dbReference type="CDD" id="cd16833">
    <property type="entry name" value="YfiH"/>
    <property type="match status" value="1"/>
</dbReference>
<dbReference type="Gene3D" id="3.60.140.10">
    <property type="entry name" value="CNF1/YfiH-like putative cysteine hydrolases"/>
    <property type="match status" value="1"/>
</dbReference>
<evidence type="ECO:0000256" key="5">
    <source>
        <dbReference type="ARBA" id="ARBA00022723"/>
    </source>
</evidence>
<dbReference type="EMBL" id="MZGW01000001">
    <property type="protein sequence ID" value="OPJ56869.1"/>
    <property type="molecule type" value="Genomic_DNA"/>
</dbReference>
<comment type="catalytic activity">
    <reaction evidence="10">
        <text>S-methyl-5'-thioadenosine + phosphate = 5-(methylsulfanyl)-alpha-D-ribose 1-phosphate + adenine</text>
        <dbReference type="Rhea" id="RHEA:11852"/>
        <dbReference type="ChEBI" id="CHEBI:16708"/>
        <dbReference type="ChEBI" id="CHEBI:17509"/>
        <dbReference type="ChEBI" id="CHEBI:43474"/>
        <dbReference type="ChEBI" id="CHEBI:58533"/>
        <dbReference type="EC" id="2.4.2.28"/>
    </reaction>
    <physiologicalReaction direction="left-to-right" evidence="10">
        <dbReference type="Rhea" id="RHEA:11853"/>
    </physiologicalReaction>
</comment>
<sequence>MDYIQFDCLEKYPFIKAAFTNKNIDAKNKEDIRNICDELGFCYNNLTFNKQVHGDKINIVNNDNIGKVYEGDGIVTNLQNVPLLIFVADCVPIALVDTKNEVIGLAHAGWRGTFEEIPKKLIDKMKSEYNSNVEDIIAVIGPSIGPCCYEVSYDLFNKFNNKFTNDNKSLYIIKEGRYFLDLWSINEHVLYASGIKIDNIIHSNMCTCCNDELFHSYRKDDKTSKRMGFLLQIV</sequence>
<evidence type="ECO:0000256" key="4">
    <source>
        <dbReference type="ARBA" id="ARBA00022679"/>
    </source>
</evidence>
<dbReference type="NCBIfam" id="TIGR00726">
    <property type="entry name" value="peptidoglycan editing factor PgeF"/>
    <property type="match status" value="1"/>
</dbReference>
<dbReference type="STRING" id="29349.CLOTH_01510"/>
<dbReference type="AlphaFoldDB" id="A0A1V4IAA9"/>
<comment type="caution">
    <text evidence="12">The sequence shown here is derived from an EMBL/GenBank/DDBJ whole genome shotgun (WGS) entry which is preliminary data.</text>
</comment>
<reference evidence="12 13" key="1">
    <citation type="submission" date="2017-03" db="EMBL/GenBank/DDBJ databases">
        <title>Genome sequence of Clostridium thermoalcaliphilum DSM 7309.</title>
        <authorList>
            <person name="Poehlein A."/>
            <person name="Daniel R."/>
        </authorList>
    </citation>
    <scope>NUCLEOTIDE SEQUENCE [LARGE SCALE GENOMIC DNA]</scope>
    <source>
        <strain evidence="12 13">DSM 7309</strain>
    </source>
</reference>
<comment type="catalytic activity">
    <reaction evidence="9">
        <text>adenosine + phosphate = alpha-D-ribose 1-phosphate + adenine</text>
        <dbReference type="Rhea" id="RHEA:27642"/>
        <dbReference type="ChEBI" id="CHEBI:16335"/>
        <dbReference type="ChEBI" id="CHEBI:16708"/>
        <dbReference type="ChEBI" id="CHEBI:43474"/>
        <dbReference type="ChEBI" id="CHEBI:57720"/>
        <dbReference type="EC" id="2.4.2.1"/>
    </reaction>
    <physiologicalReaction direction="left-to-right" evidence="9">
        <dbReference type="Rhea" id="RHEA:27643"/>
    </physiologicalReaction>
</comment>
<dbReference type="Proteomes" id="UP000190140">
    <property type="component" value="Unassembled WGS sequence"/>
</dbReference>
<comment type="function">
    <text evidence="2">Purine nucleoside enzyme that catalyzes the phosphorolysis of adenosine and inosine nucleosides, yielding D-ribose 1-phosphate and the respective free bases, adenine and hypoxanthine. Also catalyzes the phosphorolysis of S-methyl-5'-thioadenosine into adenine and S-methyl-5-thio-alpha-D-ribose 1-phosphate. Also has adenosine deaminase activity.</text>
</comment>
<evidence type="ECO:0000256" key="6">
    <source>
        <dbReference type="ARBA" id="ARBA00022801"/>
    </source>
</evidence>
<dbReference type="SUPFAM" id="SSF64438">
    <property type="entry name" value="CNF1/YfiH-like putative cysteine hydrolases"/>
    <property type="match status" value="1"/>
</dbReference>
<evidence type="ECO:0000256" key="3">
    <source>
        <dbReference type="ARBA" id="ARBA00007353"/>
    </source>
</evidence>
<evidence type="ECO:0000256" key="11">
    <source>
        <dbReference type="RuleBase" id="RU361274"/>
    </source>
</evidence>
<proteinExistence type="inferred from homology"/>
<dbReference type="Pfam" id="PF02578">
    <property type="entry name" value="Cu-oxidase_4"/>
    <property type="match status" value="1"/>
</dbReference>
<keyword evidence="4" id="KW-0808">Transferase</keyword>
<dbReference type="GO" id="GO:0016787">
    <property type="term" value="F:hydrolase activity"/>
    <property type="evidence" value="ECO:0007669"/>
    <property type="project" value="UniProtKB-KW"/>
</dbReference>
<evidence type="ECO:0000256" key="8">
    <source>
        <dbReference type="ARBA" id="ARBA00047989"/>
    </source>
</evidence>
<comment type="similarity">
    <text evidence="3 11">Belongs to the purine nucleoside phosphorylase YfiH/LACC1 family.</text>
</comment>
<evidence type="ECO:0000313" key="12">
    <source>
        <dbReference type="EMBL" id="OPJ56869.1"/>
    </source>
</evidence>
<dbReference type="InterPro" id="IPR011324">
    <property type="entry name" value="Cytotoxic_necrot_fac-like_cat"/>
</dbReference>
<organism evidence="12 13">
    <name type="scientific">Alkalithermobacter paradoxus</name>
    <dbReference type="NCBI Taxonomy" id="29349"/>
    <lineage>
        <taxon>Bacteria</taxon>
        <taxon>Bacillati</taxon>
        <taxon>Bacillota</taxon>
        <taxon>Clostridia</taxon>
        <taxon>Peptostreptococcales</taxon>
        <taxon>Tepidibacteraceae</taxon>
        <taxon>Alkalithermobacter</taxon>
    </lineage>
</organism>
<keyword evidence="13" id="KW-1185">Reference proteome</keyword>
<dbReference type="GO" id="GO:0017061">
    <property type="term" value="F:S-methyl-5-thioadenosine phosphorylase activity"/>
    <property type="evidence" value="ECO:0007669"/>
    <property type="project" value="UniProtKB-EC"/>
</dbReference>
<evidence type="ECO:0000256" key="7">
    <source>
        <dbReference type="ARBA" id="ARBA00022833"/>
    </source>
</evidence>
<comment type="catalytic activity">
    <reaction evidence="1">
        <text>inosine + phosphate = alpha-D-ribose 1-phosphate + hypoxanthine</text>
        <dbReference type="Rhea" id="RHEA:27646"/>
        <dbReference type="ChEBI" id="CHEBI:17368"/>
        <dbReference type="ChEBI" id="CHEBI:17596"/>
        <dbReference type="ChEBI" id="CHEBI:43474"/>
        <dbReference type="ChEBI" id="CHEBI:57720"/>
        <dbReference type="EC" id="2.4.2.1"/>
    </reaction>
    <physiologicalReaction direction="left-to-right" evidence="1">
        <dbReference type="Rhea" id="RHEA:27647"/>
    </physiologicalReaction>
</comment>
<evidence type="ECO:0000313" key="13">
    <source>
        <dbReference type="Proteomes" id="UP000190140"/>
    </source>
</evidence>
<name>A0A1V4IAA9_9FIRM</name>
<dbReference type="PANTHER" id="PTHR30616">
    <property type="entry name" value="UNCHARACTERIZED PROTEIN YFIH"/>
    <property type="match status" value="1"/>
</dbReference>
<evidence type="ECO:0000256" key="1">
    <source>
        <dbReference type="ARBA" id="ARBA00000553"/>
    </source>
</evidence>
<dbReference type="InterPro" id="IPR038371">
    <property type="entry name" value="Cu_polyphenol_OxRdtase_sf"/>
</dbReference>
<dbReference type="GO" id="GO:0005507">
    <property type="term" value="F:copper ion binding"/>
    <property type="evidence" value="ECO:0007669"/>
    <property type="project" value="TreeGrafter"/>
</dbReference>
<keyword evidence="7" id="KW-0862">Zinc</keyword>